<feature type="transmembrane region" description="Helical" evidence="10">
    <location>
        <begin position="96"/>
        <end position="113"/>
    </location>
</feature>
<keyword evidence="12" id="KW-1185">Reference proteome</keyword>
<keyword evidence="3 9" id="KW-0813">Transport</keyword>
<comment type="similarity">
    <text evidence="2 9">Belongs to the MIP/aquaporin (TC 1.A.8) family.</text>
</comment>
<evidence type="ECO:0000313" key="12">
    <source>
        <dbReference type="Proteomes" id="UP001345827"/>
    </source>
</evidence>
<dbReference type="InterPro" id="IPR000425">
    <property type="entry name" value="MIP"/>
</dbReference>
<gene>
    <name evidence="11" type="primary">AQY1_4</name>
    <name evidence="11" type="ORF">LTR25_008623</name>
</gene>
<keyword evidence="6 10" id="KW-1133">Transmembrane helix</keyword>
<evidence type="ECO:0000256" key="8">
    <source>
        <dbReference type="ARBA" id="ARBA00034651"/>
    </source>
</evidence>
<sequence length="322" mass="34469">MTPKPHLPRFGWAKTGAVMGFLPDVHRNHTTAFMSEFAGTFLFLFFALSIVQVVHTPPPANSHAAPDLLGIFLISLGFGTSVAINVWLFYRVSGGMFNPAVTLTLFLVGAVPAGRACVVVVAQILGAIAASAVVSALFPGPMAVNCRLGEGTSIARGLFIEMFTTTELAFSVIMLAAVKHKATFLAPIGIGLALFIGNMCSVYYSGAGVNPARAFGPDVVNHSFPGYHWIYWIGPFLGSLLAAGFYYLLEAFDWMTANPGQDYDDLETQMITPSKKTYRPNVAHAKLNGMDLLSSDKEGLNARPLVNGDGASIHEHQGREAS</sequence>
<dbReference type="InterPro" id="IPR023271">
    <property type="entry name" value="Aquaporin-like"/>
</dbReference>
<protein>
    <submittedName>
        <fullName evidence="11">Aquaporin-1</fullName>
    </submittedName>
</protein>
<dbReference type="PRINTS" id="PR00783">
    <property type="entry name" value="MINTRINSICP"/>
</dbReference>
<feature type="transmembrane region" description="Helical" evidence="10">
    <location>
        <begin position="37"/>
        <end position="56"/>
    </location>
</feature>
<evidence type="ECO:0000256" key="10">
    <source>
        <dbReference type="SAM" id="Phobius"/>
    </source>
</evidence>
<accession>A0AAV9PYB1</accession>
<proteinExistence type="inferred from homology"/>
<feature type="transmembrane region" description="Helical" evidence="10">
    <location>
        <begin position="229"/>
        <end position="249"/>
    </location>
</feature>
<organism evidence="11 12">
    <name type="scientific">Vermiconidia calcicola</name>
    <dbReference type="NCBI Taxonomy" id="1690605"/>
    <lineage>
        <taxon>Eukaryota</taxon>
        <taxon>Fungi</taxon>
        <taxon>Dikarya</taxon>
        <taxon>Ascomycota</taxon>
        <taxon>Pezizomycotina</taxon>
        <taxon>Dothideomycetes</taxon>
        <taxon>Dothideomycetidae</taxon>
        <taxon>Mycosphaerellales</taxon>
        <taxon>Extremaceae</taxon>
        <taxon>Vermiconidia</taxon>
    </lineage>
</organism>
<dbReference type="GO" id="GO:0005886">
    <property type="term" value="C:plasma membrane"/>
    <property type="evidence" value="ECO:0007669"/>
    <property type="project" value="TreeGrafter"/>
</dbReference>
<dbReference type="InterPro" id="IPR034294">
    <property type="entry name" value="Aquaporin_transptr"/>
</dbReference>
<feature type="transmembrane region" description="Helical" evidence="10">
    <location>
        <begin position="184"/>
        <end position="204"/>
    </location>
</feature>
<comment type="catalytic activity">
    <reaction evidence="8">
        <text>H2O(in) = H2O(out)</text>
        <dbReference type="Rhea" id="RHEA:29667"/>
        <dbReference type="ChEBI" id="CHEBI:15377"/>
    </reaction>
</comment>
<feature type="transmembrane region" description="Helical" evidence="10">
    <location>
        <begin position="120"/>
        <end position="138"/>
    </location>
</feature>
<evidence type="ECO:0000256" key="5">
    <source>
        <dbReference type="ARBA" id="ARBA00022737"/>
    </source>
</evidence>
<name>A0AAV9PYB1_9PEZI</name>
<dbReference type="Proteomes" id="UP001345827">
    <property type="component" value="Unassembled WGS sequence"/>
</dbReference>
<evidence type="ECO:0000256" key="4">
    <source>
        <dbReference type="ARBA" id="ARBA00022692"/>
    </source>
</evidence>
<dbReference type="PANTHER" id="PTHR19139:SF199">
    <property type="entry name" value="MIP17260P"/>
    <property type="match status" value="1"/>
</dbReference>
<keyword evidence="7 10" id="KW-0472">Membrane</keyword>
<comment type="subcellular location">
    <subcellularLocation>
        <location evidence="1">Membrane</location>
        <topology evidence="1">Multi-pass membrane protein</topology>
    </subcellularLocation>
</comment>
<reference evidence="11 12" key="1">
    <citation type="submission" date="2023-06" db="EMBL/GenBank/DDBJ databases">
        <title>Black Yeasts Isolated from many extreme environments.</title>
        <authorList>
            <person name="Coleine C."/>
            <person name="Stajich J.E."/>
            <person name="Selbmann L."/>
        </authorList>
    </citation>
    <scope>NUCLEOTIDE SEQUENCE [LARGE SCALE GENOMIC DNA]</scope>
    <source>
        <strain evidence="11 12">CCFEE 5887</strain>
    </source>
</reference>
<feature type="transmembrane region" description="Helical" evidence="10">
    <location>
        <begin position="68"/>
        <end position="90"/>
    </location>
</feature>
<dbReference type="Pfam" id="PF00230">
    <property type="entry name" value="MIP"/>
    <property type="match status" value="1"/>
</dbReference>
<feature type="transmembrane region" description="Helical" evidence="10">
    <location>
        <begin position="158"/>
        <end position="177"/>
    </location>
</feature>
<evidence type="ECO:0000256" key="2">
    <source>
        <dbReference type="ARBA" id="ARBA00006175"/>
    </source>
</evidence>
<dbReference type="FunFam" id="1.20.1080.10:FF:000014">
    <property type="entry name" value="Aquaporin 1"/>
    <property type="match status" value="1"/>
</dbReference>
<dbReference type="SUPFAM" id="SSF81338">
    <property type="entry name" value="Aquaporin-like"/>
    <property type="match status" value="1"/>
</dbReference>
<comment type="caution">
    <text evidence="11">The sequence shown here is derived from an EMBL/GenBank/DDBJ whole genome shotgun (WGS) entry which is preliminary data.</text>
</comment>
<evidence type="ECO:0000313" key="11">
    <source>
        <dbReference type="EMBL" id="KAK5531514.1"/>
    </source>
</evidence>
<dbReference type="GO" id="GO:0015250">
    <property type="term" value="F:water channel activity"/>
    <property type="evidence" value="ECO:0007669"/>
    <property type="project" value="TreeGrafter"/>
</dbReference>
<dbReference type="AlphaFoldDB" id="A0AAV9PYB1"/>
<dbReference type="PANTHER" id="PTHR19139">
    <property type="entry name" value="AQUAPORIN TRANSPORTER"/>
    <property type="match status" value="1"/>
</dbReference>
<evidence type="ECO:0000256" key="1">
    <source>
        <dbReference type="ARBA" id="ARBA00004141"/>
    </source>
</evidence>
<evidence type="ECO:0000256" key="3">
    <source>
        <dbReference type="ARBA" id="ARBA00022448"/>
    </source>
</evidence>
<dbReference type="Gene3D" id="1.20.1080.10">
    <property type="entry name" value="Glycerol uptake facilitator protein"/>
    <property type="match status" value="1"/>
</dbReference>
<evidence type="ECO:0000256" key="6">
    <source>
        <dbReference type="ARBA" id="ARBA00022989"/>
    </source>
</evidence>
<keyword evidence="4 9" id="KW-0812">Transmembrane</keyword>
<dbReference type="EMBL" id="JAXLQG010000017">
    <property type="protein sequence ID" value="KAK5531514.1"/>
    <property type="molecule type" value="Genomic_DNA"/>
</dbReference>
<evidence type="ECO:0000256" key="7">
    <source>
        <dbReference type="ARBA" id="ARBA00023136"/>
    </source>
</evidence>
<evidence type="ECO:0000256" key="9">
    <source>
        <dbReference type="RuleBase" id="RU000477"/>
    </source>
</evidence>
<keyword evidence="5" id="KW-0677">Repeat</keyword>